<keyword evidence="4" id="KW-0614">Plasmid</keyword>
<dbReference type="EMBL" id="CP096567">
    <property type="protein sequence ID" value="UPU46470.1"/>
    <property type="molecule type" value="Genomic_DNA"/>
</dbReference>
<dbReference type="InterPro" id="IPR002347">
    <property type="entry name" value="SDR_fam"/>
</dbReference>
<evidence type="ECO:0000313" key="5">
    <source>
        <dbReference type="Proteomes" id="UP000831484"/>
    </source>
</evidence>
<keyword evidence="2" id="KW-0560">Oxidoreductase</keyword>
<evidence type="ECO:0000256" key="3">
    <source>
        <dbReference type="RuleBase" id="RU000363"/>
    </source>
</evidence>
<dbReference type="Proteomes" id="UP000831484">
    <property type="component" value="Plasmid pdjl-6-4"/>
</dbReference>
<evidence type="ECO:0000256" key="2">
    <source>
        <dbReference type="ARBA" id="ARBA00023002"/>
    </source>
</evidence>
<organism evidence="4 5">
    <name type="scientific">Rhodococcus qingshengii JCM 15477</name>
    <dbReference type="NCBI Taxonomy" id="1303681"/>
    <lineage>
        <taxon>Bacteria</taxon>
        <taxon>Bacillati</taxon>
        <taxon>Actinomycetota</taxon>
        <taxon>Actinomycetes</taxon>
        <taxon>Mycobacteriales</taxon>
        <taxon>Nocardiaceae</taxon>
        <taxon>Rhodococcus</taxon>
        <taxon>Rhodococcus erythropolis group</taxon>
    </lineage>
</organism>
<dbReference type="GO" id="GO:0016491">
    <property type="term" value="F:oxidoreductase activity"/>
    <property type="evidence" value="ECO:0007669"/>
    <property type="project" value="UniProtKB-KW"/>
</dbReference>
<dbReference type="PANTHER" id="PTHR45024">
    <property type="entry name" value="DEHYDROGENASES, SHORT CHAIN"/>
    <property type="match status" value="1"/>
</dbReference>
<name>A0AB38RM44_RHOSG</name>
<evidence type="ECO:0000256" key="1">
    <source>
        <dbReference type="ARBA" id="ARBA00006484"/>
    </source>
</evidence>
<dbReference type="PANTHER" id="PTHR45024:SF2">
    <property type="entry name" value="SCP2 DOMAIN-CONTAINING PROTEIN"/>
    <property type="match status" value="1"/>
</dbReference>
<dbReference type="InterPro" id="IPR051687">
    <property type="entry name" value="Peroxisomal_Beta-Oxidation"/>
</dbReference>
<dbReference type="PRINTS" id="PR00080">
    <property type="entry name" value="SDRFAMILY"/>
</dbReference>
<geneLocation type="plasmid" evidence="4 5">
    <name>pdjl-6-4</name>
</geneLocation>
<keyword evidence="5" id="KW-1185">Reference proteome</keyword>
<dbReference type="Gene3D" id="3.40.50.720">
    <property type="entry name" value="NAD(P)-binding Rossmann-like Domain"/>
    <property type="match status" value="1"/>
</dbReference>
<sequence>MNTAEYRFDGQVALVTGSGAGLELAHARLLAERGAQVVINDISTADDGRPLADVVSEQLRDEGLTAVSATGNVGVETEAIGLVRQTVDTFGRIDILVNNAGAGGSGSAQEVSTQTFAETLNMHLFGTFWTMQEALRHMRGQGHGRIVNTTSALGVFGAPDSVPYVTAKAGVVGLTKAASLDNRDLDIRINALAPVAATGYAKAYFENHPDLDLRYLQASIVSPVVAYLSHGSCELTCQTLAAGGGRAALLFSAAVPGLSSRTLSIEEVAAGLDQVTDAEGFRILDSSVEQYGLLPRFND</sequence>
<gene>
    <name evidence="4" type="ORF">M0639_32510</name>
</gene>
<dbReference type="AlphaFoldDB" id="A0AB38RM44"/>
<accession>A0AB38RM44</accession>
<dbReference type="InterPro" id="IPR036291">
    <property type="entry name" value="NAD(P)-bd_dom_sf"/>
</dbReference>
<reference evidence="5" key="1">
    <citation type="journal article" date="2022" name="Environ. Microbiol.">
        <title>Functional analysis, diversity, and distribution of carbendazim hydrolases MheI and CbmA, responsible for the initial step in carbendazim degradation.</title>
        <authorList>
            <person name="Zhang M."/>
            <person name="Bai X."/>
            <person name="Li Q."/>
            <person name="Zhang L."/>
            <person name="Zhu Q."/>
            <person name="Gao S."/>
            <person name="Ke Z."/>
            <person name="Jiang M."/>
            <person name="Hu J."/>
            <person name="Qiu J."/>
            <person name="Hong Q."/>
        </authorList>
    </citation>
    <scope>NUCLEOTIDE SEQUENCE [LARGE SCALE GENOMIC DNA]</scope>
    <source>
        <strain evidence="5">djl-6</strain>
    </source>
</reference>
<dbReference type="RefSeq" id="WP_058228063.1">
    <property type="nucleotide sequence ID" value="NZ_CP096567.1"/>
</dbReference>
<dbReference type="PRINTS" id="PR00081">
    <property type="entry name" value="GDHRDH"/>
</dbReference>
<dbReference type="Pfam" id="PF00106">
    <property type="entry name" value="adh_short"/>
    <property type="match status" value="1"/>
</dbReference>
<comment type="similarity">
    <text evidence="1 3">Belongs to the short-chain dehydrogenases/reductases (SDR) family.</text>
</comment>
<proteinExistence type="inferred from homology"/>
<dbReference type="InterPro" id="IPR020904">
    <property type="entry name" value="Sc_DH/Rdtase_CS"/>
</dbReference>
<evidence type="ECO:0000313" key="4">
    <source>
        <dbReference type="EMBL" id="UPU46470.1"/>
    </source>
</evidence>
<dbReference type="PROSITE" id="PS00061">
    <property type="entry name" value="ADH_SHORT"/>
    <property type="match status" value="1"/>
</dbReference>
<protein>
    <submittedName>
        <fullName evidence="4">SDR family NAD(P)-dependent oxidoreductase</fullName>
    </submittedName>
</protein>
<dbReference type="SUPFAM" id="SSF51735">
    <property type="entry name" value="NAD(P)-binding Rossmann-fold domains"/>
    <property type="match status" value="1"/>
</dbReference>